<reference evidence="2 3" key="1">
    <citation type="submission" date="2017-11" db="EMBL/GenBank/DDBJ databases">
        <title>De novo assembly and phasing of dikaryotic genomes from two isolates of Puccinia coronata f. sp. avenae, the causal agent of oat crown rust.</title>
        <authorList>
            <person name="Miller M.E."/>
            <person name="Zhang Y."/>
            <person name="Omidvar V."/>
            <person name="Sperschneider J."/>
            <person name="Schwessinger B."/>
            <person name="Raley C."/>
            <person name="Palmer J.M."/>
            <person name="Garnica D."/>
            <person name="Upadhyaya N."/>
            <person name="Rathjen J."/>
            <person name="Taylor J.M."/>
            <person name="Park R.F."/>
            <person name="Dodds P.N."/>
            <person name="Hirsch C.D."/>
            <person name="Kianian S.F."/>
            <person name="Figueroa M."/>
        </authorList>
    </citation>
    <scope>NUCLEOTIDE SEQUENCE [LARGE SCALE GENOMIC DNA]</scope>
    <source>
        <strain evidence="2">12NC29</strain>
    </source>
</reference>
<proteinExistence type="predicted"/>
<dbReference type="EMBL" id="PGCJ01001306">
    <property type="protein sequence ID" value="PLW06542.1"/>
    <property type="molecule type" value="Genomic_DNA"/>
</dbReference>
<sequence>MRTIAELANYESTLHSDGQLSDLSNQLASPTCSNNHHVGFDSDVNESVDTRGKIMPAVPSNASPDEEALKEIHLFLVDFSESPDVEEVFKKRHHIESRVTIPPSRWQTQSGGNILGKGKKAKFHNDEPGNKEMLESIPGVSKADLSNPTSSNHFSRFRRKFASTLTEKSTQLENRLDANEIGKRDQLALQLEVILFLQKTNQKGNRQVELST</sequence>
<dbReference type="AlphaFoldDB" id="A0A2N5S031"/>
<name>A0A2N5S031_9BASI</name>
<gene>
    <name evidence="2" type="ORF">PCANC_26429</name>
</gene>
<feature type="region of interest" description="Disordered" evidence="1">
    <location>
        <begin position="103"/>
        <end position="129"/>
    </location>
</feature>
<dbReference type="Proteomes" id="UP000235388">
    <property type="component" value="Unassembled WGS sequence"/>
</dbReference>
<comment type="caution">
    <text evidence="2">The sequence shown here is derived from an EMBL/GenBank/DDBJ whole genome shotgun (WGS) entry which is preliminary data.</text>
</comment>
<organism evidence="2 3">
    <name type="scientific">Puccinia coronata f. sp. avenae</name>
    <dbReference type="NCBI Taxonomy" id="200324"/>
    <lineage>
        <taxon>Eukaryota</taxon>
        <taxon>Fungi</taxon>
        <taxon>Dikarya</taxon>
        <taxon>Basidiomycota</taxon>
        <taxon>Pucciniomycotina</taxon>
        <taxon>Pucciniomycetes</taxon>
        <taxon>Pucciniales</taxon>
        <taxon>Pucciniaceae</taxon>
        <taxon>Puccinia</taxon>
    </lineage>
</organism>
<keyword evidence="3" id="KW-1185">Reference proteome</keyword>
<protein>
    <submittedName>
        <fullName evidence="2">Uncharacterized protein</fullName>
    </submittedName>
</protein>
<evidence type="ECO:0000256" key="1">
    <source>
        <dbReference type="SAM" id="MobiDB-lite"/>
    </source>
</evidence>
<evidence type="ECO:0000313" key="2">
    <source>
        <dbReference type="EMBL" id="PLW06542.1"/>
    </source>
</evidence>
<accession>A0A2N5S031</accession>
<evidence type="ECO:0000313" key="3">
    <source>
        <dbReference type="Proteomes" id="UP000235388"/>
    </source>
</evidence>